<proteinExistence type="inferred from homology"/>
<dbReference type="InterPro" id="IPR058163">
    <property type="entry name" value="LysR-type_TF_proteobact-type"/>
</dbReference>
<keyword evidence="2" id="KW-0805">Transcription regulation</keyword>
<evidence type="ECO:0000313" key="7">
    <source>
        <dbReference type="Proteomes" id="UP001528411"/>
    </source>
</evidence>
<dbReference type="InterPro" id="IPR000847">
    <property type="entry name" value="LysR_HTH_N"/>
</dbReference>
<name>A0ABT5FA85_9GAMM</name>
<dbReference type="EMBL" id="JAQOMS010000002">
    <property type="protein sequence ID" value="MDC2888445.1"/>
    <property type="molecule type" value="Genomic_DNA"/>
</dbReference>
<keyword evidence="4" id="KW-0804">Transcription</keyword>
<comment type="similarity">
    <text evidence="1">Belongs to the LysR transcriptional regulatory family.</text>
</comment>
<keyword evidence="7" id="KW-1185">Reference proteome</keyword>
<dbReference type="Proteomes" id="UP001528411">
    <property type="component" value="Unassembled WGS sequence"/>
</dbReference>
<dbReference type="Pfam" id="PF03466">
    <property type="entry name" value="LysR_substrate"/>
    <property type="match status" value="1"/>
</dbReference>
<dbReference type="RefSeq" id="WP_215962732.1">
    <property type="nucleotide sequence ID" value="NZ_JAQOMS010000002.1"/>
</dbReference>
<protein>
    <submittedName>
        <fullName evidence="6">LysR substrate-binding domain-containing protein</fullName>
    </submittedName>
</protein>
<dbReference type="Pfam" id="PF00126">
    <property type="entry name" value="HTH_1"/>
    <property type="match status" value="1"/>
</dbReference>
<evidence type="ECO:0000256" key="2">
    <source>
        <dbReference type="ARBA" id="ARBA00023015"/>
    </source>
</evidence>
<accession>A0ABT5FA85</accession>
<feature type="domain" description="HTH lysR-type" evidence="5">
    <location>
        <begin position="3"/>
        <end position="60"/>
    </location>
</feature>
<evidence type="ECO:0000256" key="3">
    <source>
        <dbReference type="ARBA" id="ARBA00023125"/>
    </source>
</evidence>
<dbReference type="PANTHER" id="PTHR30537">
    <property type="entry name" value="HTH-TYPE TRANSCRIPTIONAL REGULATOR"/>
    <property type="match status" value="1"/>
</dbReference>
<evidence type="ECO:0000256" key="4">
    <source>
        <dbReference type="ARBA" id="ARBA00023163"/>
    </source>
</evidence>
<sequence>MQTPIRGLRSFCIAARCLSFKHAAKQLHITPSAVSHQIRLLEEQLSKQLFKRQTRAIELTRDGINFYQAIAPVIEQLESTIEKFSEETENSVISISLPEFFANELFVPKLSHWSDQNPNINLQLETVKSRSENKKETDLSIVLAASKPTDALTYELFPVSYMPACSPALYQKLKPLGKQALYEAPLILHQSRPWSWHQWASENDVDDFDPKRIVQVDSMFSVARAAQQGLGIALVPLPISQSWFDEGVIMPLFEKQLHTRDRYYLIQHDWHASRDELDVFVQWMLTSFAK</sequence>
<evidence type="ECO:0000259" key="5">
    <source>
        <dbReference type="PROSITE" id="PS50931"/>
    </source>
</evidence>
<dbReference type="PROSITE" id="PS50931">
    <property type="entry name" value="HTH_LYSR"/>
    <property type="match status" value="1"/>
</dbReference>
<gene>
    <name evidence="6" type="ORF">PN838_06350</name>
</gene>
<comment type="caution">
    <text evidence="6">The sequence shown here is derived from an EMBL/GenBank/DDBJ whole genome shotgun (WGS) entry which is preliminary data.</text>
</comment>
<evidence type="ECO:0000256" key="1">
    <source>
        <dbReference type="ARBA" id="ARBA00009437"/>
    </source>
</evidence>
<reference evidence="6 7" key="1">
    <citation type="submission" date="2023-01" db="EMBL/GenBank/DDBJ databases">
        <title>Psychrosphaera sp. nov., isolated from marine algae.</title>
        <authorList>
            <person name="Bayburt H."/>
            <person name="Choi B.J."/>
            <person name="Kim J.M."/>
            <person name="Choi D.G."/>
            <person name="Jeon C.O."/>
        </authorList>
    </citation>
    <scope>NUCLEOTIDE SEQUENCE [LARGE SCALE GENOMIC DNA]</scope>
    <source>
        <strain evidence="6 7">G1-22</strain>
    </source>
</reference>
<dbReference type="PANTHER" id="PTHR30537:SF74">
    <property type="entry name" value="HTH-TYPE TRANSCRIPTIONAL REGULATOR TRPI"/>
    <property type="match status" value="1"/>
</dbReference>
<keyword evidence="3" id="KW-0238">DNA-binding</keyword>
<organism evidence="6 7">
    <name type="scientific">Psychrosphaera algicola</name>
    <dbReference type="NCBI Taxonomy" id="3023714"/>
    <lineage>
        <taxon>Bacteria</taxon>
        <taxon>Pseudomonadati</taxon>
        <taxon>Pseudomonadota</taxon>
        <taxon>Gammaproteobacteria</taxon>
        <taxon>Alteromonadales</taxon>
        <taxon>Pseudoalteromonadaceae</taxon>
        <taxon>Psychrosphaera</taxon>
    </lineage>
</organism>
<dbReference type="InterPro" id="IPR005119">
    <property type="entry name" value="LysR_subst-bd"/>
</dbReference>
<evidence type="ECO:0000313" key="6">
    <source>
        <dbReference type="EMBL" id="MDC2888445.1"/>
    </source>
</evidence>